<keyword evidence="9" id="KW-0768">Sushi</keyword>
<dbReference type="Gene3D" id="4.10.400.10">
    <property type="entry name" value="Low-density Lipoprotein Receptor"/>
    <property type="match status" value="4"/>
</dbReference>
<dbReference type="EMBL" id="JAPWTK010000063">
    <property type="protein sequence ID" value="KAJ8952892.1"/>
    <property type="molecule type" value="Genomic_DNA"/>
</dbReference>
<comment type="subcellular location">
    <subcellularLocation>
        <location evidence="2">Endomembrane system</location>
    </subcellularLocation>
    <subcellularLocation>
        <location evidence="1">Membrane</location>
        <topology evidence="1">Single-pass membrane protein</topology>
    </subcellularLocation>
</comment>
<feature type="region of interest" description="Disordered" evidence="10">
    <location>
        <begin position="192"/>
        <end position="230"/>
    </location>
</feature>
<dbReference type="AlphaFoldDB" id="A0AAV8YND6"/>
<keyword evidence="3" id="KW-0812">Transmembrane</keyword>
<evidence type="ECO:0000259" key="11">
    <source>
        <dbReference type="PROSITE" id="PS50240"/>
    </source>
</evidence>
<comment type="caution">
    <text evidence="9">Lacks conserved residue(s) required for the propagation of feature annotation.</text>
</comment>
<keyword evidence="14" id="KW-1185">Reference proteome</keyword>
<evidence type="ECO:0000256" key="10">
    <source>
        <dbReference type="SAM" id="MobiDB-lite"/>
    </source>
</evidence>
<accession>A0AAV8YND6</accession>
<dbReference type="GO" id="GO:0005886">
    <property type="term" value="C:plasma membrane"/>
    <property type="evidence" value="ECO:0007669"/>
    <property type="project" value="TreeGrafter"/>
</dbReference>
<reference evidence="13" key="1">
    <citation type="journal article" date="2023" name="Insect Mol. Biol.">
        <title>Genome sequencing provides insights into the evolution of gene families encoding plant cell wall-degrading enzymes in longhorned beetles.</title>
        <authorList>
            <person name="Shin N.R."/>
            <person name="Okamura Y."/>
            <person name="Kirsch R."/>
            <person name="Pauchet Y."/>
        </authorList>
    </citation>
    <scope>NUCLEOTIDE SEQUENCE</scope>
    <source>
        <strain evidence="13">AMC_N1</strain>
    </source>
</reference>
<comment type="caution">
    <text evidence="13">The sequence shown here is derived from an EMBL/GenBank/DDBJ whole genome shotgun (WGS) entry which is preliminary data.</text>
</comment>
<dbReference type="SUPFAM" id="SSF57424">
    <property type="entry name" value="LDL receptor-like module"/>
    <property type="match status" value="4"/>
</dbReference>
<evidence type="ECO:0000256" key="7">
    <source>
        <dbReference type="ARBA" id="ARBA00023157"/>
    </source>
</evidence>
<dbReference type="InterPro" id="IPR009003">
    <property type="entry name" value="Peptidase_S1_PA"/>
</dbReference>
<dbReference type="InterPro" id="IPR050685">
    <property type="entry name" value="LDLR"/>
</dbReference>
<dbReference type="SMART" id="SM00192">
    <property type="entry name" value="LDLa"/>
    <property type="match status" value="4"/>
</dbReference>
<keyword evidence="4" id="KW-0677">Repeat</keyword>
<feature type="disulfide bond" evidence="8">
    <location>
        <begin position="178"/>
        <end position="193"/>
    </location>
</feature>
<feature type="domain" description="Sushi" evidence="12">
    <location>
        <begin position="217"/>
        <end position="276"/>
    </location>
</feature>
<feature type="disulfide bond" evidence="8">
    <location>
        <begin position="72"/>
        <end position="84"/>
    </location>
</feature>
<dbReference type="InterPro" id="IPR002172">
    <property type="entry name" value="LDrepeatLR_classA_rpt"/>
</dbReference>
<dbReference type="InterPro" id="IPR036055">
    <property type="entry name" value="LDL_receptor-like_sf"/>
</dbReference>
<feature type="disulfide bond" evidence="8">
    <location>
        <begin position="159"/>
        <end position="171"/>
    </location>
</feature>
<dbReference type="PANTHER" id="PTHR24270">
    <property type="entry name" value="LOW-DENSITY LIPOPROTEIN RECEPTOR-RELATED"/>
    <property type="match status" value="1"/>
</dbReference>
<feature type="non-terminal residue" evidence="13">
    <location>
        <position position="1"/>
    </location>
</feature>
<dbReference type="InterPro" id="IPR043504">
    <property type="entry name" value="Peptidase_S1_PA_chymotrypsin"/>
</dbReference>
<sequence length="514" mass="57545">VIFITGKSDSEGVKLNDYQYTDIVRIARQIKECEGFKCKTTNECIDADKRCDGGVDCLDGSDEFNDCRELRCPSFVFTCDYGACIASDKKCDGKKDCRDNSDETNCFQTNVTITSSNCKSDQFECKSGQCISLDGKCSGKVECDDKSDETKETCLNTYCPTYLFKCDYGACVDALGRCNGFRDCVDNSDEENCHQKSPQEPETEPPFTTPTTYTDRPYAPEPAPTSSRQANPKDFVLLGTILTFECIKGYKLSSESMFTFCTGKEWSTENIPTCLKKCPPLYSSKVTTIKCRDDRGIEIKCDDATDGTSATVSCAPYFEPLERRNATRYCWQGTWNRPPPACQPICGEKKVNVLPLIVNGKTVDQGNYPWVTAVYHKINESFQFVCGGSMLTQRVILTAAHCVTNSRGEVIPKEKIRIAVGKYYIKYNDNRDIEAQYSEIDQVIKPSYYKADIQRYSSDIALLITASELLLSKVIQPVCYIDLNSISLRTGLIGALKTKVDLTDCEFRFVDPKT</sequence>
<protein>
    <submittedName>
        <fullName evidence="13">Uncharacterized protein</fullName>
    </submittedName>
</protein>
<evidence type="ECO:0000256" key="1">
    <source>
        <dbReference type="ARBA" id="ARBA00004167"/>
    </source>
</evidence>
<dbReference type="InterPro" id="IPR001254">
    <property type="entry name" value="Trypsin_dom"/>
</dbReference>
<dbReference type="PROSITE" id="PS00134">
    <property type="entry name" value="TRYPSIN_HIS"/>
    <property type="match status" value="1"/>
</dbReference>
<dbReference type="PROSITE" id="PS50068">
    <property type="entry name" value="LDLRA_2"/>
    <property type="match status" value="4"/>
</dbReference>
<dbReference type="Proteomes" id="UP001162162">
    <property type="component" value="Unassembled WGS sequence"/>
</dbReference>
<feature type="compositionally biased region" description="Low complexity" evidence="10">
    <location>
        <begin position="205"/>
        <end position="217"/>
    </location>
</feature>
<evidence type="ECO:0000256" key="2">
    <source>
        <dbReference type="ARBA" id="ARBA00004308"/>
    </source>
</evidence>
<dbReference type="InterPro" id="IPR000436">
    <property type="entry name" value="Sushi_SCR_CCP_dom"/>
</dbReference>
<evidence type="ECO:0000256" key="8">
    <source>
        <dbReference type="PROSITE-ProRule" id="PRU00124"/>
    </source>
</evidence>
<evidence type="ECO:0000259" key="12">
    <source>
        <dbReference type="PROSITE" id="PS50923"/>
    </source>
</evidence>
<dbReference type="GO" id="GO:0006508">
    <property type="term" value="P:proteolysis"/>
    <property type="evidence" value="ECO:0007669"/>
    <property type="project" value="InterPro"/>
</dbReference>
<dbReference type="Gene3D" id="2.40.10.10">
    <property type="entry name" value="Trypsin-like serine proteases"/>
    <property type="match status" value="1"/>
</dbReference>
<dbReference type="PRINTS" id="PR00261">
    <property type="entry name" value="LDLRECEPTOR"/>
</dbReference>
<evidence type="ECO:0000256" key="3">
    <source>
        <dbReference type="ARBA" id="ARBA00022692"/>
    </source>
</evidence>
<dbReference type="GO" id="GO:0004252">
    <property type="term" value="F:serine-type endopeptidase activity"/>
    <property type="evidence" value="ECO:0007669"/>
    <property type="project" value="InterPro"/>
</dbReference>
<dbReference type="PROSITE" id="PS01209">
    <property type="entry name" value="LDLRA_1"/>
    <property type="match status" value="1"/>
</dbReference>
<keyword evidence="6" id="KW-0472">Membrane</keyword>
<feature type="disulfide bond" evidence="8">
    <location>
        <begin position="118"/>
        <end position="130"/>
    </location>
</feature>
<dbReference type="SMART" id="SM00032">
    <property type="entry name" value="CCP"/>
    <property type="match status" value="2"/>
</dbReference>
<organism evidence="13 14">
    <name type="scientific">Aromia moschata</name>
    <dbReference type="NCBI Taxonomy" id="1265417"/>
    <lineage>
        <taxon>Eukaryota</taxon>
        <taxon>Metazoa</taxon>
        <taxon>Ecdysozoa</taxon>
        <taxon>Arthropoda</taxon>
        <taxon>Hexapoda</taxon>
        <taxon>Insecta</taxon>
        <taxon>Pterygota</taxon>
        <taxon>Neoptera</taxon>
        <taxon>Endopterygota</taxon>
        <taxon>Coleoptera</taxon>
        <taxon>Polyphaga</taxon>
        <taxon>Cucujiformia</taxon>
        <taxon>Chrysomeloidea</taxon>
        <taxon>Cerambycidae</taxon>
        <taxon>Cerambycinae</taxon>
        <taxon>Callichromatini</taxon>
        <taxon>Aromia</taxon>
    </lineage>
</organism>
<keyword evidence="7 8" id="KW-1015">Disulfide bond</keyword>
<dbReference type="GO" id="GO:0012505">
    <property type="term" value="C:endomembrane system"/>
    <property type="evidence" value="ECO:0007669"/>
    <property type="project" value="UniProtKB-SubCell"/>
</dbReference>
<dbReference type="SMART" id="SM00020">
    <property type="entry name" value="Tryp_SPc"/>
    <property type="match status" value="1"/>
</dbReference>
<feature type="domain" description="Peptidase S1" evidence="11">
    <location>
        <begin position="357"/>
        <end position="491"/>
    </location>
</feature>
<dbReference type="InterPro" id="IPR023415">
    <property type="entry name" value="LDLR_class-A_CS"/>
</dbReference>
<dbReference type="GO" id="GO:0016192">
    <property type="term" value="P:vesicle-mediated transport"/>
    <property type="evidence" value="ECO:0007669"/>
    <property type="project" value="UniProtKB-ARBA"/>
</dbReference>
<dbReference type="PROSITE" id="PS50240">
    <property type="entry name" value="TRYPSIN_DOM"/>
    <property type="match status" value="1"/>
</dbReference>
<evidence type="ECO:0000256" key="4">
    <source>
        <dbReference type="ARBA" id="ARBA00022737"/>
    </source>
</evidence>
<dbReference type="SUPFAM" id="SSF57535">
    <property type="entry name" value="Complement control module/SCR domain"/>
    <property type="match status" value="1"/>
</dbReference>
<dbReference type="Gene3D" id="2.10.70.10">
    <property type="entry name" value="Complement Module, domain 1"/>
    <property type="match status" value="2"/>
</dbReference>
<dbReference type="InterPro" id="IPR018114">
    <property type="entry name" value="TRYPSIN_HIS"/>
</dbReference>
<dbReference type="PROSITE" id="PS50923">
    <property type="entry name" value="SUSHI"/>
    <property type="match status" value="1"/>
</dbReference>
<evidence type="ECO:0000256" key="6">
    <source>
        <dbReference type="ARBA" id="ARBA00023136"/>
    </source>
</evidence>
<evidence type="ECO:0000256" key="5">
    <source>
        <dbReference type="ARBA" id="ARBA00022989"/>
    </source>
</evidence>
<feature type="disulfide bond" evidence="8">
    <location>
        <begin position="125"/>
        <end position="143"/>
    </location>
</feature>
<dbReference type="InterPro" id="IPR035976">
    <property type="entry name" value="Sushi/SCR/CCP_sf"/>
</dbReference>
<feature type="disulfide bond" evidence="8">
    <location>
        <begin position="91"/>
        <end position="106"/>
    </location>
</feature>
<dbReference type="Pfam" id="PF00057">
    <property type="entry name" value="Ldl_recept_a"/>
    <property type="match status" value="4"/>
</dbReference>
<name>A0AAV8YND6_9CUCU</name>
<keyword evidence="5" id="KW-1133">Transmembrane helix</keyword>
<feature type="disulfide bond" evidence="8">
    <location>
        <begin position="79"/>
        <end position="97"/>
    </location>
</feature>
<evidence type="ECO:0000313" key="13">
    <source>
        <dbReference type="EMBL" id="KAJ8952892.1"/>
    </source>
</evidence>
<dbReference type="Pfam" id="PF00089">
    <property type="entry name" value="Trypsin"/>
    <property type="match status" value="1"/>
</dbReference>
<gene>
    <name evidence="13" type="ORF">NQ318_006508</name>
</gene>
<evidence type="ECO:0000313" key="14">
    <source>
        <dbReference type="Proteomes" id="UP001162162"/>
    </source>
</evidence>
<proteinExistence type="predicted"/>
<dbReference type="CDD" id="cd00112">
    <property type="entry name" value="LDLa"/>
    <property type="match status" value="4"/>
</dbReference>
<dbReference type="SUPFAM" id="SSF50494">
    <property type="entry name" value="Trypsin-like serine proteases"/>
    <property type="match status" value="1"/>
</dbReference>
<evidence type="ECO:0000256" key="9">
    <source>
        <dbReference type="PROSITE-ProRule" id="PRU00302"/>
    </source>
</evidence>
<feature type="disulfide bond" evidence="8">
    <location>
        <begin position="166"/>
        <end position="184"/>
    </location>
</feature>